<dbReference type="AlphaFoldDB" id="A0AAD9LJW2"/>
<keyword evidence="1" id="KW-0812">Transmembrane</keyword>
<feature type="transmembrane region" description="Helical" evidence="1">
    <location>
        <begin position="255"/>
        <end position="274"/>
    </location>
</feature>
<reference evidence="2" key="1">
    <citation type="journal article" date="2014" name="Nucleic Acids Res.">
        <title>The evolutionary dynamics of variant antigen genes in Babesia reveal a history of genomic innovation underlying host-parasite interaction.</title>
        <authorList>
            <person name="Jackson A.P."/>
            <person name="Otto T.D."/>
            <person name="Darby A."/>
            <person name="Ramaprasad A."/>
            <person name="Xia D."/>
            <person name="Echaide I.E."/>
            <person name="Farber M."/>
            <person name="Gahlot S."/>
            <person name="Gamble J."/>
            <person name="Gupta D."/>
            <person name="Gupta Y."/>
            <person name="Jackson L."/>
            <person name="Malandrin L."/>
            <person name="Malas T.B."/>
            <person name="Moussa E."/>
            <person name="Nair M."/>
            <person name="Reid A.J."/>
            <person name="Sanders M."/>
            <person name="Sharma J."/>
            <person name="Tracey A."/>
            <person name="Quail M.A."/>
            <person name="Weir W."/>
            <person name="Wastling J.M."/>
            <person name="Hall N."/>
            <person name="Willadsen P."/>
            <person name="Lingelbach K."/>
            <person name="Shiels B."/>
            <person name="Tait A."/>
            <person name="Berriman M."/>
            <person name="Allred D.R."/>
            <person name="Pain A."/>
        </authorList>
    </citation>
    <scope>NUCLEOTIDE SEQUENCE</scope>
    <source>
        <strain evidence="2">1802A</strain>
    </source>
</reference>
<dbReference type="EMBL" id="JAHBMH010000007">
    <property type="protein sequence ID" value="KAK1939458.1"/>
    <property type="molecule type" value="Genomic_DNA"/>
</dbReference>
<keyword evidence="1" id="KW-1133">Transmembrane helix</keyword>
<reference evidence="2" key="2">
    <citation type="submission" date="2021-05" db="EMBL/GenBank/DDBJ databases">
        <authorList>
            <person name="Pain A."/>
        </authorList>
    </citation>
    <scope>NUCLEOTIDE SEQUENCE</scope>
    <source>
        <strain evidence="2">1802A</strain>
    </source>
</reference>
<evidence type="ECO:0000313" key="3">
    <source>
        <dbReference type="Proteomes" id="UP001195914"/>
    </source>
</evidence>
<accession>A0AAD9LJW2</accession>
<name>A0AAD9LJW2_BABDI</name>
<protein>
    <submittedName>
        <fullName evidence="2">Uncharacterized protein</fullName>
    </submittedName>
</protein>
<evidence type="ECO:0000313" key="2">
    <source>
        <dbReference type="EMBL" id="KAK1939458.1"/>
    </source>
</evidence>
<organism evidence="2 3">
    <name type="scientific">Babesia divergens</name>
    <dbReference type="NCBI Taxonomy" id="32595"/>
    <lineage>
        <taxon>Eukaryota</taxon>
        <taxon>Sar</taxon>
        <taxon>Alveolata</taxon>
        <taxon>Apicomplexa</taxon>
        <taxon>Aconoidasida</taxon>
        <taxon>Piroplasmida</taxon>
        <taxon>Babesiidae</taxon>
        <taxon>Babesia</taxon>
    </lineage>
</organism>
<keyword evidence="1" id="KW-0472">Membrane</keyword>
<proteinExistence type="predicted"/>
<comment type="caution">
    <text evidence="2">The sequence shown here is derived from an EMBL/GenBank/DDBJ whole genome shotgun (WGS) entry which is preliminary data.</text>
</comment>
<dbReference type="Proteomes" id="UP001195914">
    <property type="component" value="Unassembled WGS sequence"/>
</dbReference>
<feature type="transmembrane region" description="Helical" evidence="1">
    <location>
        <begin position="286"/>
        <end position="314"/>
    </location>
</feature>
<gene>
    <name evidence="2" type="ORF">X943_000186</name>
</gene>
<sequence length="320" mass="36652">MASLHGARIPPKAVASDVDLASIVSKPSATAEQLDSLYFREREVSKNGQAELNENAIYELSQLDASLEELFRESHVDFVTHQQIHKYRLRVSRRIAAFAGILRRLLKHSEATTSSNRLKLQSLHRFYMERLMRHKNKLSDWWSRNERRYHSMCLSSFVSEATASTEVDGDENELVDDGLVLDSGEGVDSELVLKLKATRSMMLNQINQMSATESSMLKSSSYIVRHEEILNVLKKRFGTASQLFKSVRRQTLNRYGTVRMCYFAFLGACGFITLRRFRVFKLVIGVGYLFGFITALQMTRLVLSPAFFVARLFYRKADHS</sequence>
<evidence type="ECO:0000256" key="1">
    <source>
        <dbReference type="SAM" id="Phobius"/>
    </source>
</evidence>
<keyword evidence="3" id="KW-1185">Reference proteome</keyword>